<dbReference type="Proteomes" id="UP001519309">
    <property type="component" value="Unassembled WGS sequence"/>
</dbReference>
<comment type="caution">
    <text evidence="1">The sequence shown here is derived from an EMBL/GenBank/DDBJ whole genome shotgun (WGS) entry which is preliminary data.</text>
</comment>
<evidence type="ECO:0008006" key="3">
    <source>
        <dbReference type="Google" id="ProtNLM"/>
    </source>
</evidence>
<evidence type="ECO:0000313" key="2">
    <source>
        <dbReference type="Proteomes" id="UP001519309"/>
    </source>
</evidence>
<dbReference type="InterPro" id="IPR047951">
    <property type="entry name" value="Transpos_ISL3"/>
</dbReference>
<name>A0ABS4M8Y8_9ACTN</name>
<keyword evidence="2" id="KW-1185">Reference proteome</keyword>
<proteinExistence type="predicted"/>
<dbReference type="EMBL" id="JAGGLP010000040">
    <property type="protein sequence ID" value="MBP2056098.1"/>
    <property type="molecule type" value="Genomic_DNA"/>
</dbReference>
<dbReference type="PANTHER" id="PTHR33498">
    <property type="entry name" value="TRANSPOSASE FOR INSERTION SEQUENCE ELEMENT IS1557"/>
    <property type="match status" value="1"/>
</dbReference>
<reference evidence="1 2" key="1">
    <citation type="submission" date="2021-03" db="EMBL/GenBank/DDBJ databases">
        <title>Genomic Encyclopedia of Type Strains, Phase IV (KMG-IV): sequencing the most valuable type-strain genomes for metagenomic binning, comparative biology and taxonomic classification.</title>
        <authorList>
            <person name="Goeker M."/>
        </authorList>
    </citation>
    <scope>NUCLEOTIDE SEQUENCE [LARGE SCALE GENOMIC DNA]</scope>
    <source>
        <strain evidence="1 2">DSM 40499</strain>
    </source>
</reference>
<protein>
    <recommendedName>
        <fullName evidence="3">Transposase</fullName>
    </recommendedName>
</protein>
<dbReference type="RefSeq" id="WP_372450429.1">
    <property type="nucleotide sequence ID" value="NZ_CP016279.1"/>
</dbReference>
<organism evidence="1 2">
    <name type="scientific">Streptomyces griseochromogenes</name>
    <dbReference type="NCBI Taxonomy" id="68214"/>
    <lineage>
        <taxon>Bacteria</taxon>
        <taxon>Bacillati</taxon>
        <taxon>Actinomycetota</taxon>
        <taxon>Actinomycetes</taxon>
        <taxon>Kitasatosporales</taxon>
        <taxon>Streptomycetaceae</taxon>
        <taxon>Streptomyces</taxon>
    </lineage>
</organism>
<gene>
    <name evidence="1" type="ORF">J2Z21_009115</name>
</gene>
<sequence>MPLVLQLHFAIAAGQWLVSEHTQLTSRHVGEVRDRRPSIAVVLIMQDDVKPGVWALELEEVLLRVGHRFGRVDLRRRMRDYVRGLLGPVGRKNGWQLAEYVGLDGPVGLQHLLNRAHGIHRRGAMLPAWIDAVDASQLPGLTGFALHLLRDIDAVTAGLTLVWSSGGPEGAVNRIKKIKRQLYGRAGFGLLRKMILLQ</sequence>
<accession>A0ABS4M8Y8</accession>
<dbReference type="PANTHER" id="PTHR33498:SF1">
    <property type="entry name" value="TRANSPOSASE FOR INSERTION SEQUENCE ELEMENT IS1557"/>
    <property type="match status" value="1"/>
</dbReference>
<evidence type="ECO:0000313" key="1">
    <source>
        <dbReference type="EMBL" id="MBP2056098.1"/>
    </source>
</evidence>